<organism evidence="2 3">
    <name type="scientific">Methylocystis bryophila</name>
    <dbReference type="NCBI Taxonomy" id="655015"/>
    <lineage>
        <taxon>Bacteria</taxon>
        <taxon>Pseudomonadati</taxon>
        <taxon>Pseudomonadota</taxon>
        <taxon>Alphaproteobacteria</taxon>
        <taxon>Hyphomicrobiales</taxon>
        <taxon>Methylocystaceae</taxon>
        <taxon>Methylocystis</taxon>
    </lineage>
</organism>
<proteinExistence type="predicted"/>
<dbReference type="Proteomes" id="UP000193978">
    <property type="component" value="Chromosome"/>
</dbReference>
<dbReference type="KEGG" id="mbry:B1812_10075"/>
<dbReference type="RefSeq" id="WP_085771464.1">
    <property type="nucleotide sequence ID" value="NZ_AP027149.1"/>
</dbReference>
<dbReference type="EMBL" id="CP019948">
    <property type="protein sequence ID" value="ARN81366.1"/>
    <property type="molecule type" value="Genomic_DNA"/>
</dbReference>
<protein>
    <submittedName>
        <fullName evidence="2">Uncharacterized protein</fullName>
    </submittedName>
</protein>
<sequence length="117" mass="12254">MTFAKLGAALLVAFMGCSAARAADASFRCEGVNQTTGAQLQPFTIGVRGKTVTLDGVEGLGKSFSLIQQDAHFIVFKNGAKTQGGNIDRTSMTISLYVLDMGKHKLAVQIGGRCAAQ</sequence>
<feature type="signal peptide" evidence="1">
    <location>
        <begin position="1"/>
        <end position="22"/>
    </location>
</feature>
<gene>
    <name evidence="2" type="ORF">B1812_10075</name>
</gene>
<feature type="chain" id="PRO_5012461754" evidence="1">
    <location>
        <begin position="23"/>
        <end position="117"/>
    </location>
</feature>
<dbReference type="OrthoDB" id="8447437at2"/>
<dbReference type="STRING" id="655015.B1812_10075"/>
<keyword evidence="3" id="KW-1185">Reference proteome</keyword>
<evidence type="ECO:0000313" key="2">
    <source>
        <dbReference type="EMBL" id="ARN81366.1"/>
    </source>
</evidence>
<dbReference type="PROSITE" id="PS51257">
    <property type="entry name" value="PROKAR_LIPOPROTEIN"/>
    <property type="match status" value="1"/>
</dbReference>
<reference evidence="2 3" key="1">
    <citation type="submission" date="2017-02" db="EMBL/GenBank/DDBJ databases">
        <authorList>
            <person name="Peterson S.W."/>
        </authorList>
    </citation>
    <scope>NUCLEOTIDE SEQUENCE [LARGE SCALE GENOMIC DNA]</scope>
    <source>
        <strain evidence="2 3">S285</strain>
    </source>
</reference>
<evidence type="ECO:0000256" key="1">
    <source>
        <dbReference type="SAM" id="SignalP"/>
    </source>
</evidence>
<dbReference type="AlphaFoldDB" id="A0A1W6MV21"/>
<name>A0A1W6MV21_9HYPH</name>
<accession>A0A1W6MV21</accession>
<evidence type="ECO:0000313" key="3">
    <source>
        <dbReference type="Proteomes" id="UP000193978"/>
    </source>
</evidence>
<keyword evidence="1" id="KW-0732">Signal</keyword>